<evidence type="ECO:0000256" key="1">
    <source>
        <dbReference type="SAM" id="MobiDB-lite"/>
    </source>
</evidence>
<dbReference type="PANTHER" id="PTHR37256">
    <property type="entry name" value="E1A-BINDING PROTEIN P400-LIKE"/>
    <property type="match status" value="1"/>
</dbReference>
<name>A0ABD3CXR8_9LAMI</name>
<organism evidence="2 3">
    <name type="scientific">Castilleja foliolosa</name>
    <dbReference type="NCBI Taxonomy" id="1961234"/>
    <lineage>
        <taxon>Eukaryota</taxon>
        <taxon>Viridiplantae</taxon>
        <taxon>Streptophyta</taxon>
        <taxon>Embryophyta</taxon>
        <taxon>Tracheophyta</taxon>
        <taxon>Spermatophyta</taxon>
        <taxon>Magnoliopsida</taxon>
        <taxon>eudicotyledons</taxon>
        <taxon>Gunneridae</taxon>
        <taxon>Pentapetalae</taxon>
        <taxon>asterids</taxon>
        <taxon>lamiids</taxon>
        <taxon>Lamiales</taxon>
        <taxon>Orobanchaceae</taxon>
        <taxon>Pedicularideae</taxon>
        <taxon>Castillejinae</taxon>
        <taxon>Castilleja</taxon>
    </lineage>
</organism>
<keyword evidence="3" id="KW-1185">Reference proteome</keyword>
<dbReference type="PANTHER" id="PTHR37256:SF1">
    <property type="entry name" value="MYB-LIKE PROTEIN A"/>
    <property type="match status" value="1"/>
</dbReference>
<evidence type="ECO:0000313" key="2">
    <source>
        <dbReference type="EMBL" id="KAL3633445.1"/>
    </source>
</evidence>
<protein>
    <submittedName>
        <fullName evidence="2">Uncharacterized protein</fullName>
    </submittedName>
</protein>
<proteinExistence type="predicted"/>
<feature type="region of interest" description="Disordered" evidence="1">
    <location>
        <begin position="60"/>
        <end position="80"/>
    </location>
</feature>
<dbReference type="AlphaFoldDB" id="A0ABD3CXR8"/>
<feature type="compositionally biased region" description="Basic and acidic residues" evidence="1">
    <location>
        <begin position="63"/>
        <end position="76"/>
    </location>
</feature>
<reference evidence="3" key="1">
    <citation type="journal article" date="2024" name="IScience">
        <title>Strigolactones Initiate the Formation of Haustorium-like Structures in Castilleja.</title>
        <authorList>
            <person name="Buerger M."/>
            <person name="Peterson D."/>
            <person name="Chory J."/>
        </authorList>
    </citation>
    <scope>NUCLEOTIDE SEQUENCE [LARGE SCALE GENOMIC DNA]</scope>
</reference>
<dbReference type="Proteomes" id="UP001632038">
    <property type="component" value="Unassembled WGS sequence"/>
</dbReference>
<evidence type="ECO:0000313" key="3">
    <source>
        <dbReference type="Proteomes" id="UP001632038"/>
    </source>
</evidence>
<feature type="region of interest" description="Disordered" evidence="1">
    <location>
        <begin position="1"/>
        <end position="39"/>
    </location>
</feature>
<sequence>MRPQKTSPSPVNLNPGEDTLSPHRKPVRRRGQARKPYHQKLVNMAEARREIVTALKLHREKKHPGPEIETRPEHHRFGPLSAEQEARLKSRRNPRIYASSYYVNNRNGYIPDLYSSPYYSRPDSSSAIPPLLIQENSNFVDLPNQTLGLNLNLQDFNNLDTSFINYSSVNSSSIYNSSLSSPSTSCSPALSVAAEEVTNVDGAPSEDTILVGDDRHKTGWGDELNFGISAERAEFLEPIGVGPDQELVTEDFAVSSPFDEVMEIPAAWVNSDDSCVGNVCGGGDYFQDHALPCMDIGEIEGIDEDWLA</sequence>
<accession>A0ABD3CXR8</accession>
<comment type="caution">
    <text evidence="2">The sequence shown here is derived from an EMBL/GenBank/DDBJ whole genome shotgun (WGS) entry which is preliminary data.</text>
</comment>
<feature type="compositionally biased region" description="Polar residues" evidence="1">
    <location>
        <begin position="1"/>
        <end position="12"/>
    </location>
</feature>
<feature type="compositionally biased region" description="Basic residues" evidence="1">
    <location>
        <begin position="22"/>
        <end position="38"/>
    </location>
</feature>
<dbReference type="EMBL" id="JAVIJP010000029">
    <property type="protein sequence ID" value="KAL3633445.1"/>
    <property type="molecule type" value="Genomic_DNA"/>
</dbReference>
<gene>
    <name evidence="2" type="ORF">CASFOL_022207</name>
</gene>